<dbReference type="InterPro" id="IPR001357">
    <property type="entry name" value="BRCT_dom"/>
</dbReference>
<dbReference type="PROSITE" id="PS50172">
    <property type="entry name" value="BRCT"/>
    <property type="match status" value="1"/>
</dbReference>
<feature type="binding site" evidence="15">
    <location>
        <position position="287"/>
    </location>
    <ligand>
        <name>NAD(+)</name>
        <dbReference type="ChEBI" id="CHEBI:57540"/>
    </ligand>
</feature>
<feature type="binding site" evidence="15">
    <location>
        <position position="408"/>
    </location>
    <ligand>
        <name>Zn(2+)</name>
        <dbReference type="ChEBI" id="CHEBI:29105"/>
    </ligand>
</feature>
<evidence type="ECO:0000256" key="16">
    <source>
        <dbReference type="RuleBase" id="RU000618"/>
    </source>
</evidence>
<keyword evidence="9 15" id="KW-0460">Magnesium</keyword>
<keyword evidence="4 15" id="KW-0436">Ligase</keyword>
<dbReference type="Gene3D" id="2.40.50.140">
    <property type="entry name" value="Nucleic acid-binding proteins"/>
    <property type="match status" value="1"/>
</dbReference>
<dbReference type="SMART" id="SM00292">
    <property type="entry name" value="BRCT"/>
    <property type="match status" value="1"/>
</dbReference>
<evidence type="ECO:0000256" key="13">
    <source>
        <dbReference type="ARBA" id="ARBA00034005"/>
    </source>
</evidence>
<dbReference type="PROSITE" id="PS01056">
    <property type="entry name" value="DNA_LIGASE_N2"/>
    <property type="match status" value="1"/>
</dbReference>
<evidence type="ECO:0000256" key="9">
    <source>
        <dbReference type="ARBA" id="ARBA00022842"/>
    </source>
</evidence>
<dbReference type="InterPro" id="IPR004150">
    <property type="entry name" value="NAD_DNA_ligase_OB"/>
</dbReference>
<dbReference type="Pfam" id="PF12826">
    <property type="entry name" value="HHH_2"/>
    <property type="match status" value="1"/>
</dbReference>
<dbReference type="PIRSF" id="PIRSF001604">
    <property type="entry name" value="LigA"/>
    <property type="match status" value="1"/>
</dbReference>
<dbReference type="NCBIfam" id="TIGR00575">
    <property type="entry name" value="dnlj"/>
    <property type="match status" value="1"/>
</dbReference>
<dbReference type="InterPro" id="IPR010994">
    <property type="entry name" value="RuvA_2-like"/>
</dbReference>
<comment type="catalytic activity">
    <reaction evidence="13 15 16">
        <text>NAD(+) + (deoxyribonucleotide)n-3'-hydroxyl + 5'-phospho-(deoxyribonucleotide)m = (deoxyribonucleotide)n+m + AMP + beta-nicotinamide D-nucleotide.</text>
        <dbReference type="EC" id="6.5.1.2"/>
    </reaction>
</comment>
<feature type="binding site" evidence="15">
    <location>
        <position position="311"/>
    </location>
    <ligand>
        <name>NAD(+)</name>
        <dbReference type="ChEBI" id="CHEBI:57540"/>
    </ligand>
</feature>
<keyword evidence="6 15" id="KW-0479">Metal-binding</keyword>
<dbReference type="Pfam" id="PF00533">
    <property type="entry name" value="BRCT"/>
    <property type="match status" value="1"/>
</dbReference>
<dbReference type="SMART" id="SM00532">
    <property type="entry name" value="LIGANc"/>
    <property type="match status" value="1"/>
</dbReference>
<feature type="binding site" evidence="15">
    <location>
        <begin position="34"/>
        <end position="38"/>
    </location>
    <ligand>
        <name>NAD(+)</name>
        <dbReference type="ChEBI" id="CHEBI:57540"/>
    </ligand>
</feature>
<dbReference type="InterPro" id="IPR018239">
    <property type="entry name" value="DNA_ligase_AS"/>
</dbReference>
<dbReference type="FunFam" id="2.40.50.140:FF:000012">
    <property type="entry name" value="DNA ligase"/>
    <property type="match status" value="1"/>
</dbReference>
<evidence type="ECO:0000256" key="1">
    <source>
        <dbReference type="ARBA" id="ARBA00004067"/>
    </source>
</evidence>
<dbReference type="Pfam" id="PF03119">
    <property type="entry name" value="DNA_ligase_ZBD"/>
    <property type="match status" value="1"/>
</dbReference>
<evidence type="ECO:0000313" key="19">
    <source>
        <dbReference type="Proteomes" id="UP000198577"/>
    </source>
</evidence>
<dbReference type="GO" id="GO:0006260">
    <property type="term" value="P:DNA replication"/>
    <property type="evidence" value="ECO:0007669"/>
    <property type="project" value="UniProtKB-KW"/>
</dbReference>
<feature type="active site" description="N6-AMP-lysine intermediate" evidence="15">
    <location>
        <position position="115"/>
    </location>
</feature>
<proteinExistence type="inferred from homology"/>
<dbReference type="HAMAP" id="MF_01588">
    <property type="entry name" value="DNA_ligase_A"/>
    <property type="match status" value="1"/>
</dbReference>
<dbReference type="InterPro" id="IPR041663">
    <property type="entry name" value="DisA/LigA_HHH"/>
</dbReference>
<dbReference type="InterPro" id="IPR036420">
    <property type="entry name" value="BRCT_dom_sf"/>
</dbReference>
<dbReference type="OrthoDB" id="9759736at2"/>
<feature type="binding site" evidence="15">
    <location>
        <position position="428"/>
    </location>
    <ligand>
        <name>Zn(2+)</name>
        <dbReference type="ChEBI" id="CHEBI:29105"/>
    </ligand>
</feature>
<dbReference type="GO" id="GO:0003911">
    <property type="term" value="F:DNA ligase (NAD+) activity"/>
    <property type="evidence" value="ECO:0007669"/>
    <property type="project" value="UniProtKB-UniRule"/>
</dbReference>
<evidence type="ECO:0000256" key="2">
    <source>
        <dbReference type="ARBA" id="ARBA00012722"/>
    </source>
</evidence>
<dbReference type="GO" id="GO:0046872">
    <property type="term" value="F:metal ion binding"/>
    <property type="evidence" value="ECO:0007669"/>
    <property type="project" value="UniProtKB-KW"/>
</dbReference>
<evidence type="ECO:0000256" key="15">
    <source>
        <dbReference type="HAMAP-Rule" id="MF_01588"/>
    </source>
</evidence>
<dbReference type="Pfam" id="PF03120">
    <property type="entry name" value="OB_DNA_ligase"/>
    <property type="match status" value="1"/>
</dbReference>
<dbReference type="Gene3D" id="1.10.287.610">
    <property type="entry name" value="Helix hairpin bin"/>
    <property type="match status" value="1"/>
</dbReference>
<dbReference type="CDD" id="cd17748">
    <property type="entry name" value="BRCT_DNA_ligase_like"/>
    <property type="match status" value="1"/>
</dbReference>
<dbReference type="Pfam" id="PF22745">
    <property type="entry name" value="Nlig-Ia"/>
    <property type="match status" value="1"/>
</dbReference>
<dbReference type="Gene3D" id="1.10.150.20">
    <property type="entry name" value="5' to 3' exonuclease, C-terminal subdomain"/>
    <property type="match status" value="2"/>
</dbReference>
<evidence type="ECO:0000256" key="4">
    <source>
        <dbReference type="ARBA" id="ARBA00022598"/>
    </source>
</evidence>
<dbReference type="SUPFAM" id="SSF47781">
    <property type="entry name" value="RuvA domain 2-like"/>
    <property type="match status" value="1"/>
</dbReference>
<evidence type="ECO:0000256" key="6">
    <source>
        <dbReference type="ARBA" id="ARBA00022723"/>
    </source>
</evidence>
<dbReference type="Gene3D" id="3.40.50.10190">
    <property type="entry name" value="BRCT domain"/>
    <property type="match status" value="1"/>
</dbReference>
<dbReference type="SMART" id="SM00278">
    <property type="entry name" value="HhH1"/>
    <property type="match status" value="3"/>
</dbReference>
<evidence type="ECO:0000313" key="18">
    <source>
        <dbReference type="EMBL" id="SFQ18415.1"/>
    </source>
</evidence>
<feature type="binding site" evidence="15">
    <location>
        <position position="113"/>
    </location>
    <ligand>
        <name>NAD(+)</name>
        <dbReference type="ChEBI" id="CHEBI:57540"/>
    </ligand>
</feature>
<feature type="domain" description="BRCT" evidence="17">
    <location>
        <begin position="586"/>
        <end position="665"/>
    </location>
</feature>
<dbReference type="EMBL" id="FOXR01000016">
    <property type="protein sequence ID" value="SFQ18415.1"/>
    <property type="molecule type" value="Genomic_DNA"/>
</dbReference>
<dbReference type="FunFam" id="1.10.150.20:FF:000007">
    <property type="entry name" value="DNA ligase"/>
    <property type="match status" value="1"/>
</dbReference>
<dbReference type="PANTHER" id="PTHR23389:SF9">
    <property type="entry name" value="DNA LIGASE"/>
    <property type="match status" value="1"/>
</dbReference>
<evidence type="ECO:0000256" key="5">
    <source>
        <dbReference type="ARBA" id="ARBA00022705"/>
    </source>
</evidence>
<dbReference type="Gene3D" id="6.20.10.30">
    <property type="match status" value="1"/>
</dbReference>
<accession>A0A1I5WFD3</accession>
<dbReference type="FunFam" id="3.30.470.30:FF:000001">
    <property type="entry name" value="DNA ligase"/>
    <property type="match status" value="1"/>
</dbReference>
<protein>
    <recommendedName>
        <fullName evidence="3 15">DNA ligase</fullName>
        <ecNumber evidence="2 15">6.5.1.2</ecNumber>
    </recommendedName>
    <alternativeName>
        <fullName evidence="15">Polydeoxyribonucleotide synthase [NAD(+)]</fullName>
    </alternativeName>
</protein>
<dbReference type="FunFam" id="3.40.50.10190:FF:000054">
    <property type="entry name" value="DNA ligase"/>
    <property type="match status" value="1"/>
</dbReference>
<comment type="caution">
    <text evidence="15">Lacks conserved residue(s) required for the propagation of feature annotation.</text>
</comment>
<dbReference type="PROSITE" id="PS01055">
    <property type="entry name" value="DNA_LIGASE_N1"/>
    <property type="match status" value="1"/>
</dbReference>
<dbReference type="Gene3D" id="3.30.470.30">
    <property type="entry name" value="DNA ligase/mRNA capping enzyme"/>
    <property type="match status" value="1"/>
</dbReference>
<evidence type="ECO:0000256" key="12">
    <source>
        <dbReference type="ARBA" id="ARBA00023211"/>
    </source>
</evidence>
<dbReference type="CDD" id="cd00114">
    <property type="entry name" value="LIGANc"/>
    <property type="match status" value="1"/>
</dbReference>
<dbReference type="FunFam" id="1.10.287.610:FF:000002">
    <property type="entry name" value="DNA ligase"/>
    <property type="match status" value="1"/>
</dbReference>
<evidence type="ECO:0000256" key="8">
    <source>
        <dbReference type="ARBA" id="ARBA00022833"/>
    </source>
</evidence>
<dbReference type="SUPFAM" id="SSF56091">
    <property type="entry name" value="DNA ligase/mRNA capping enzyme, catalytic domain"/>
    <property type="match status" value="1"/>
</dbReference>
<dbReference type="GO" id="GO:0003677">
    <property type="term" value="F:DNA binding"/>
    <property type="evidence" value="ECO:0007669"/>
    <property type="project" value="InterPro"/>
</dbReference>
<keyword evidence="11 15" id="KW-0234">DNA repair</keyword>
<dbReference type="InterPro" id="IPR013840">
    <property type="entry name" value="DNAligase_N"/>
</dbReference>
<dbReference type="SUPFAM" id="SSF50249">
    <property type="entry name" value="Nucleic acid-binding proteins"/>
    <property type="match status" value="1"/>
</dbReference>
<keyword evidence="19" id="KW-1185">Reference proteome</keyword>
<evidence type="ECO:0000256" key="14">
    <source>
        <dbReference type="ARBA" id="ARBA00060881"/>
    </source>
</evidence>
<dbReference type="InterPro" id="IPR001679">
    <property type="entry name" value="DNA_ligase"/>
</dbReference>
<name>A0A1I5WFD3_9FIRM</name>
<dbReference type="FunFam" id="1.10.150.20:FF:000006">
    <property type="entry name" value="DNA ligase"/>
    <property type="match status" value="1"/>
</dbReference>
<dbReference type="PANTHER" id="PTHR23389">
    <property type="entry name" value="CHROMOSOME TRANSMISSION FIDELITY FACTOR 18"/>
    <property type="match status" value="1"/>
</dbReference>
<feature type="binding site" evidence="15">
    <location>
        <position position="170"/>
    </location>
    <ligand>
        <name>NAD(+)</name>
        <dbReference type="ChEBI" id="CHEBI:57540"/>
    </ligand>
</feature>
<keyword evidence="5 15" id="KW-0235">DNA replication</keyword>
<dbReference type="NCBIfam" id="NF005932">
    <property type="entry name" value="PRK07956.1"/>
    <property type="match status" value="1"/>
</dbReference>
<keyword evidence="8 15" id="KW-0862">Zinc</keyword>
<gene>
    <name evidence="15" type="primary">ligA</name>
    <name evidence="18" type="ORF">SAMN05444406_11635</name>
</gene>
<evidence type="ECO:0000256" key="7">
    <source>
        <dbReference type="ARBA" id="ARBA00022763"/>
    </source>
</evidence>
<evidence type="ECO:0000256" key="3">
    <source>
        <dbReference type="ARBA" id="ARBA00013308"/>
    </source>
</evidence>
<dbReference type="InterPro" id="IPR004149">
    <property type="entry name" value="Znf_DNAligase_C4"/>
</dbReference>
<comment type="cofactor">
    <cofactor evidence="15">
        <name>Mg(2+)</name>
        <dbReference type="ChEBI" id="CHEBI:18420"/>
    </cofactor>
    <cofactor evidence="15">
        <name>Mn(2+)</name>
        <dbReference type="ChEBI" id="CHEBI:29035"/>
    </cofactor>
</comment>
<keyword evidence="12 15" id="KW-0464">Manganese</keyword>
<dbReference type="InterPro" id="IPR033136">
    <property type="entry name" value="DNA_ligase_CS"/>
</dbReference>
<comment type="similarity">
    <text evidence="14 15">Belongs to the NAD-dependent DNA ligase family. LigA subfamily.</text>
</comment>
<dbReference type="InterPro" id="IPR003583">
    <property type="entry name" value="Hlx-hairpin-Hlx_DNA-bd_motif"/>
</dbReference>
<dbReference type="GO" id="GO:0006281">
    <property type="term" value="P:DNA repair"/>
    <property type="evidence" value="ECO:0007669"/>
    <property type="project" value="UniProtKB-KW"/>
</dbReference>
<dbReference type="STRING" id="937334.SAMN05444406_11635"/>
<dbReference type="AlphaFoldDB" id="A0A1I5WFD3"/>
<dbReference type="EC" id="6.5.1.2" evidence="2 15"/>
<sequence length="665" mass="75126">MDIKQAREEIEKLREEIRKHDYYYYVLDQPVISDEEYDALMRRLMWLEQVFPELATPDSPTQRVGGQPSKAFGTVQHRVPMLSLANAFSEGELKDFDRRVRNAVGDDVEYVVEYKIDGLSVALWYENGVFVRGATRGDGYTGEDVTENLKTIRSVPLKLNKPFTLEVRGEVFMSKKDFEVLNEQRREQGQPLFANPRNAAAGSLRQLDPRVTASRPLDIFIFNLQYIQDSQMPETHCDALELLREIGFKVSPVLCRSRHIDDVIDMCLEWHEKRHSLWFDIDGLVIKVNNLRQRDMLGATTKNPRWAIAYKFPAEQKETVIRDIIVQVGRTGVLTPTAVFDPVPVGGSIVSRATLHNEDYIKEKDIRIGDTVVIRKAGDVIPEVVEVKKEKRTGNEKPFVMPKRCPVCGADVIRLEGEAATRCTGNACPAQIKRLVIHFASRDAMDIQGMGPAVVNQLLDRGIIKDVADLYYLKYEDLIGIERMGDKSVRNLLEAIEQSKDRGLARLLFGLGIPLVGARAAQLIAQHFGHIDRIMKAKKEEFLEIEEIGNKIAESIVAFFKEEQNVRIIEKLEAAGVLMEQPGLSLRDESLKGLTFVLTGTLSSYTREEATRLIEERGGKVSSSVSKKTSYVVVGENPGSKLEKARALGITILNEEEFKQLLNIK</sequence>
<evidence type="ECO:0000259" key="17">
    <source>
        <dbReference type="PROSITE" id="PS50172"/>
    </source>
</evidence>
<dbReference type="InterPro" id="IPR013839">
    <property type="entry name" value="DNAligase_adenylation"/>
</dbReference>
<comment type="function">
    <text evidence="1 15">DNA ligase that catalyzes the formation of phosphodiester linkages between 5'-phosphoryl and 3'-hydroxyl groups in double-stranded DNA using NAD as a coenzyme and as the energy source for the reaction. It is essential for DNA replication and repair of damaged DNA.</text>
</comment>
<feature type="binding site" evidence="15">
    <location>
        <position position="136"/>
    </location>
    <ligand>
        <name>NAD(+)</name>
        <dbReference type="ChEBI" id="CHEBI:57540"/>
    </ligand>
</feature>
<dbReference type="InterPro" id="IPR012340">
    <property type="entry name" value="NA-bd_OB-fold"/>
</dbReference>
<evidence type="ECO:0000256" key="10">
    <source>
        <dbReference type="ARBA" id="ARBA00023027"/>
    </source>
</evidence>
<feature type="binding site" evidence="15">
    <location>
        <begin position="83"/>
        <end position="84"/>
    </location>
    <ligand>
        <name>NAD(+)</name>
        <dbReference type="ChEBI" id="CHEBI:57540"/>
    </ligand>
</feature>
<dbReference type="Proteomes" id="UP000198577">
    <property type="component" value="Unassembled WGS sequence"/>
</dbReference>
<keyword evidence="7 15" id="KW-0227">DNA damage</keyword>
<dbReference type="Pfam" id="PF01653">
    <property type="entry name" value="DNA_ligase_aden"/>
    <property type="match status" value="1"/>
</dbReference>
<evidence type="ECO:0000256" key="11">
    <source>
        <dbReference type="ARBA" id="ARBA00023204"/>
    </source>
</evidence>
<dbReference type="Pfam" id="PF14520">
    <property type="entry name" value="HHH_5"/>
    <property type="match status" value="1"/>
</dbReference>
<reference evidence="18 19" key="1">
    <citation type="submission" date="2016-10" db="EMBL/GenBank/DDBJ databases">
        <authorList>
            <person name="de Groot N.N."/>
        </authorList>
    </citation>
    <scope>NUCLEOTIDE SEQUENCE [LARGE SCALE GENOMIC DNA]</scope>
    <source>
        <strain evidence="18 19">DSM 20678</strain>
    </source>
</reference>
<feature type="binding site" evidence="15">
    <location>
        <position position="405"/>
    </location>
    <ligand>
        <name>Zn(2+)</name>
        <dbReference type="ChEBI" id="CHEBI:29105"/>
    </ligand>
</feature>
<organism evidence="18 19">
    <name type="scientific">Caldicoprobacter faecalis</name>
    <dbReference type="NCBI Taxonomy" id="937334"/>
    <lineage>
        <taxon>Bacteria</taxon>
        <taxon>Bacillati</taxon>
        <taxon>Bacillota</taxon>
        <taxon>Clostridia</taxon>
        <taxon>Caldicoprobacterales</taxon>
        <taxon>Caldicoprobacteraceae</taxon>
        <taxon>Caldicoprobacter</taxon>
    </lineage>
</organism>
<keyword evidence="10 15" id="KW-0520">NAD</keyword>
<dbReference type="RefSeq" id="WP_025747075.1">
    <property type="nucleotide sequence ID" value="NZ_FOXR01000016.1"/>
</dbReference>
<dbReference type="SUPFAM" id="SSF52113">
    <property type="entry name" value="BRCT domain"/>
    <property type="match status" value="1"/>
</dbReference>